<sequence>TSLTLPPSHLFYKKPSLTSLSLHHTKSTPFSSSKLFLVALLLNFWFSSYYGHRSGRLLQDGRAYGYTTSSIGWVEEHGAPHLPTLPSGSSRSIPRPQPRPPPARLS</sequence>
<comment type="caution">
    <text evidence="2">The sequence shown here is derived from an EMBL/GenBank/DDBJ whole genome shotgun (WGS) entry which is preliminary data.</text>
</comment>
<dbReference type="Gramene" id="Jr08_04120_p2">
    <property type="protein sequence ID" value="cds.Jr08_04120_p2"/>
    <property type="gene ID" value="Jr08_04120"/>
</dbReference>
<gene>
    <name evidence="2" type="ORF">F2P56_017755</name>
</gene>
<feature type="region of interest" description="Disordered" evidence="1">
    <location>
        <begin position="82"/>
        <end position="106"/>
    </location>
</feature>
<proteinExistence type="predicted"/>
<reference evidence="2" key="2">
    <citation type="submission" date="2020-03" db="EMBL/GenBank/DDBJ databases">
        <title>Walnut 2.0.</title>
        <authorList>
            <person name="Marrano A."/>
            <person name="Britton M."/>
            <person name="Zimin A.V."/>
            <person name="Zaini P.A."/>
            <person name="Workman R."/>
            <person name="Puiu D."/>
            <person name="Bianco L."/>
            <person name="Allen B.J."/>
            <person name="Troggio M."/>
            <person name="Leslie C.A."/>
            <person name="Timp W."/>
            <person name="Dendekar A."/>
            <person name="Salzberg S.L."/>
            <person name="Neale D.B."/>
        </authorList>
    </citation>
    <scope>NUCLEOTIDE SEQUENCE</scope>
    <source>
        <tissue evidence="2">Leaves</tissue>
    </source>
</reference>
<name>A0A833X686_JUGRE</name>
<protein>
    <submittedName>
        <fullName evidence="2">Uncharacterized protein</fullName>
    </submittedName>
</protein>
<feature type="compositionally biased region" description="Pro residues" evidence="1">
    <location>
        <begin position="95"/>
        <end position="106"/>
    </location>
</feature>
<evidence type="ECO:0000313" key="3">
    <source>
        <dbReference type="Proteomes" id="UP000619265"/>
    </source>
</evidence>
<dbReference type="Proteomes" id="UP000619265">
    <property type="component" value="Unassembled WGS sequence"/>
</dbReference>
<dbReference type="EMBL" id="LIHL02000008">
    <property type="protein sequence ID" value="KAF5461677.1"/>
    <property type="molecule type" value="Genomic_DNA"/>
</dbReference>
<evidence type="ECO:0000256" key="1">
    <source>
        <dbReference type="SAM" id="MobiDB-lite"/>
    </source>
</evidence>
<reference evidence="2" key="1">
    <citation type="submission" date="2015-10" db="EMBL/GenBank/DDBJ databases">
        <authorList>
            <person name="Martinez-Garcia P.J."/>
            <person name="Crepeau M.W."/>
            <person name="Puiu D."/>
            <person name="Gonzalez-Ibeas D."/>
            <person name="Whalen J."/>
            <person name="Stevens K."/>
            <person name="Paul R."/>
            <person name="Butterfield T."/>
            <person name="Britton M."/>
            <person name="Reagan R."/>
            <person name="Chakraborty S."/>
            <person name="Walawage S.L."/>
            <person name="Vasquez-Gross H.A."/>
            <person name="Cardeno C."/>
            <person name="Famula R."/>
            <person name="Pratt K."/>
            <person name="Kuruganti S."/>
            <person name="Aradhya M.K."/>
            <person name="Leslie C.A."/>
            <person name="Dandekar A.M."/>
            <person name="Salzberg S.L."/>
            <person name="Wegrzyn J.L."/>
            <person name="Langley C.H."/>
            <person name="Neale D.B."/>
        </authorList>
    </citation>
    <scope>NUCLEOTIDE SEQUENCE</scope>
    <source>
        <tissue evidence="2">Leaves</tissue>
    </source>
</reference>
<evidence type="ECO:0000313" key="2">
    <source>
        <dbReference type="EMBL" id="KAF5461677.1"/>
    </source>
</evidence>
<organism evidence="2 3">
    <name type="scientific">Juglans regia</name>
    <name type="common">English walnut</name>
    <dbReference type="NCBI Taxonomy" id="51240"/>
    <lineage>
        <taxon>Eukaryota</taxon>
        <taxon>Viridiplantae</taxon>
        <taxon>Streptophyta</taxon>
        <taxon>Embryophyta</taxon>
        <taxon>Tracheophyta</taxon>
        <taxon>Spermatophyta</taxon>
        <taxon>Magnoliopsida</taxon>
        <taxon>eudicotyledons</taxon>
        <taxon>Gunneridae</taxon>
        <taxon>Pentapetalae</taxon>
        <taxon>rosids</taxon>
        <taxon>fabids</taxon>
        <taxon>Fagales</taxon>
        <taxon>Juglandaceae</taxon>
        <taxon>Juglans</taxon>
    </lineage>
</organism>
<feature type="non-terminal residue" evidence="2">
    <location>
        <position position="1"/>
    </location>
</feature>
<dbReference type="AlphaFoldDB" id="A0A833X686"/>
<accession>A0A833X686</accession>